<keyword evidence="6 8" id="KW-1015">Disulfide bond</keyword>
<evidence type="ECO:0000256" key="2">
    <source>
        <dbReference type="ARBA" id="ARBA00009743"/>
    </source>
</evidence>
<reference evidence="11" key="1">
    <citation type="submission" date="2020-09" db="EMBL/GenBank/DDBJ databases">
        <title>Pelagicoccus enzymogenes sp. nov. with an EPS production, isolated from marine sediment.</title>
        <authorList>
            <person name="Feng X."/>
        </authorList>
    </citation>
    <scope>NUCLEOTIDE SEQUENCE</scope>
    <source>
        <strain evidence="11">NFK12</strain>
    </source>
</reference>
<dbReference type="EMBL" id="JACYFG010000040">
    <property type="protein sequence ID" value="MBD5781129.1"/>
    <property type="molecule type" value="Genomic_DNA"/>
</dbReference>
<sequence>MQNTLKHSLTRSGKLLRSALTGIAAAAALAATSQAQKFEGLALTPPMGWNSWNTFESNINEQLVIDTAEEMKANGMLDAGYQYIVIDDTWSLRERDADGNLVADPEKFPSGIKALADKLHAMGFKFGIYGDAGKTTCAGYPGSQGHEYQDARTFAAWGVDYLKYDWCATGTRDAKEAYTTMRDALHAAGRPIVFSICEWGDNKPWEWAQDIGHLWRISGDIYDCWDCEFKWSRGFKAILDGYHDAKPSVVGRDGLGQYAGPGGWNDADMLEVGNPGLTLAESRSHFTLWAMISSPLMAGNDMRVATPEIIEILTNKEIIALNQDPDGVAGWRIFTAPDKYEIWVKPLSDGDWAVTVLNSSEETQDVTVEWHRMEQTFPDEYSIRDLWAGKDLGDTHQPLKATIASHDVLALRLSKK</sequence>
<accession>A0A927FB18</accession>
<evidence type="ECO:0000256" key="6">
    <source>
        <dbReference type="ARBA" id="ARBA00023157"/>
    </source>
</evidence>
<evidence type="ECO:0000256" key="4">
    <source>
        <dbReference type="ARBA" id="ARBA00022729"/>
    </source>
</evidence>
<dbReference type="PANTHER" id="PTHR11452">
    <property type="entry name" value="ALPHA-GALACTOSIDASE/ALPHA-N-ACETYLGALACTOSAMINIDASE"/>
    <property type="match status" value="1"/>
</dbReference>
<evidence type="ECO:0000256" key="5">
    <source>
        <dbReference type="ARBA" id="ARBA00022801"/>
    </source>
</evidence>
<dbReference type="GO" id="GO:0004557">
    <property type="term" value="F:alpha-galactosidase activity"/>
    <property type="evidence" value="ECO:0007669"/>
    <property type="project" value="UniProtKB-EC"/>
</dbReference>
<evidence type="ECO:0000256" key="7">
    <source>
        <dbReference type="ARBA" id="ARBA00023295"/>
    </source>
</evidence>
<dbReference type="CDD" id="cd14792">
    <property type="entry name" value="GH27"/>
    <property type="match status" value="1"/>
</dbReference>
<dbReference type="GO" id="GO:0016052">
    <property type="term" value="P:carbohydrate catabolic process"/>
    <property type="evidence" value="ECO:0007669"/>
    <property type="project" value="UniProtKB-ARBA"/>
</dbReference>
<comment type="similarity">
    <text evidence="2 8">Belongs to the glycosyl hydrolase 27 family.</text>
</comment>
<dbReference type="SUPFAM" id="SSF51011">
    <property type="entry name" value="Glycosyl hydrolase domain"/>
    <property type="match status" value="1"/>
</dbReference>
<evidence type="ECO:0000256" key="8">
    <source>
        <dbReference type="RuleBase" id="RU361168"/>
    </source>
</evidence>
<evidence type="ECO:0000256" key="9">
    <source>
        <dbReference type="SAM" id="SignalP"/>
    </source>
</evidence>
<gene>
    <name evidence="11" type="ORF">IEN85_16640</name>
</gene>
<dbReference type="Gene3D" id="3.20.20.70">
    <property type="entry name" value="Aldolase class I"/>
    <property type="match status" value="1"/>
</dbReference>
<dbReference type="Gene3D" id="2.60.40.1180">
    <property type="entry name" value="Golgi alpha-mannosidase II"/>
    <property type="match status" value="1"/>
</dbReference>
<dbReference type="InterPro" id="IPR000111">
    <property type="entry name" value="Glyco_hydro_27/36_CS"/>
</dbReference>
<keyword evidence="12" id="KW-1185">Reference proteome</keyword>
<evidence type="ECO:0000259" key="10">
    <source>
        <dbReference type="Pfam" id="PF17801"/>
    </source>
</evidence>
<evidence type="ECO:0000313" key="11">
    <source>
        <dbReference type="EMBL" id="MBD5781129.1"/>
    </source>
</evidence>
<evidence type="ECO:0000256" key="3">
    <source>
        <dbReference type="ARBA" id="ARBA00012755"/>
    </source>
</evidence>
<dbReference type="SUPFAM" id="SSF51445">
    <property type="entry name" value="(Trans)glycosidases"/>
    <property type="match status" value="1"/>
</dbReference>
<proteinExistence type="inferred from homology"/>
<dbReference type="AlphaFoldDB" id="A0A927FB18"/>
<keyword evidence="5 8" id="KW-0378">Hydrolase</keyword>
<dbReference type="EC" id="3.2.1.22" evidence="3 8"/>
<dbReference type="InterPro" id="IPR017853">
    <property type="entry name" value="GH"/>
</dbReference>
<dbReference type="Pfam" id="PF17801">
    <property type="entry name" value="Melibiase_C"/>
    <property type="match status" value="1"/>
</dbReference>
<dbReference type="PROSITE" id="PS00512">
    <property type="entry name" value="ALPHA_GALACTOSIDASE"/>
    <property type="match status" value="1"/>
</dbReference>
<dbReference type="InterPro" id="IPR013785">
    <property type="entry name" value="Aldolase_TIM"/>
</dbReference>
<dbReference type="Proteomes" id="UP000622317">
    <property type="component" value="Unassembled WGS sequence"/>
</dbReference>
<evidence type="ECO:0000256" key="1">
    <source>
        <dbReference type="ARBA" id="ARBA00001255"/>
    </source>
</evidence>
<dbReference type="PRINTS" id="PR00740">
    <property type="entry name" value="GLHYDRLASE27"/>
</dbReference>
<dbReference type="PANTHER" id="PTHR11452:SF75">
    <property type="entry name" value="ALPHA-GALACTOSIDASE MEL1"/>
    <property type="match status" value="1"/>
</dbReference>
<keyword evidence="4 9" id="KW-0732">Signal</keyword>
<feature type="chain" id="PRO_5038139671" description="Alpha-galactosidase" evidence="9">
    <location>
        <begin position="31"/>
        <end position="416"/>
    </location>
</feature>
<feature type="domain" description="Alpha galactosidase C-terminal" evidence="10">
    <location>
        <begin position="338"/>
        <end position="413"/>
    </location>
</feature>
<organism evidence="11 12">
    <name type="scientific">Pelagicoccus enzymogenes</name>
    <dbReference type="NCBI Taxonomy" id="2773457"/>
    <lineage>
        <taxon>Bacteria</taxon>
        <taxon>Pseudomonadati</taxon>
        <taxon>Verrucomicrobiota</taxon>
        <taxon>Opitutia</taxon>
        <taxon>Puniceicoccales</taxon>
        <taxon>Pelagicoccaceae</taxon>
        <taxon>Pelagicoccus</taxon>
    </lineage>
</organism>
<dbReference type="FunFam" id="3.20.20.70:FF:000202">
    <property type="entry name" value="Alpha-galactosidase"/>
    <property type="match status" value="1"/>
</dbReference>
<dbReference type="Pfam" id="PF16499">
    <property type="entry name" value="Melibiase_2"/>
    <property type="match status" value="1"/>
</dbReference>
<keyword evidence="7 8" id="KW-0326">Glycosidase</keyword>
<comment type="caution">
    <text evidence="11">The sequence shown here is derived from an EMBL/GenBank/DDBJ whole genome shotgun (WGS) entry which is preliminary data.</text>
</comment>
<dbReference type="InterPro" id="IPR013780">
    <property type="entry name" value="Glyco_hydro_b"/>
</dbReference>
<dbReference type="RefSeq" id="WP_191618233.1">
    <property type="nucleotide sequence ID" value="NZ_JACYFG010000040.1"/>
</dbReference>
<dbReference type="InterPro" id="IPR002241">
    <property type="entry name" value="Glyco_hydro_27"/>
</dbReference>
<feature type="signal peptide" evidence="9">
    <location>
        <begin position="1"/>
        <end position="30"/>
    </location>
</feature>
<dbReference type="InterPro" id="IPR041233">
    <property type="entry name" value="Melibiase_C"/>
</dbReference>
<comment type="catalytic activity">
    <reaction evidence="1 8">
        <text>Hydrolysis of terminal, non-reducing alpha-D-galactose residues in alpha-D-galactosides, including galactose oligosaccharides, galactomannans and galactolipids.</text>
        <dbReference type="EC" id="3.2.1.22"/>
    </reaction>
</comment>
<name>A0A927FB18_9BACT</name>
<evidence type="ECO:0000313" key="12">
    <source>
        <dbReference type="Proteomes" id="UP000622317"/>
    </source>
</evidence>
<protein>
    <recommendedName>
        <fullName evidence="3 8">Alpha-galactosidase</fullName>
        <ecNumber evidence="3 8">3.2.1.22</ecNumber>
    </recommendedName>
    <alternativeName>
        <fullName evidence="8">Melibiase</fullName>
    </alternativeName>
</protein>